<organism evidence="1 2">
    <name type="scientific">Actinomadura barringtoniae</name>
    <dbReference type="NCBI Taxonomy" id="1427535"/>
    <lineage>
        <taxon>Bacteria</taxon>
        <taxon>Bacillati</taxon>
        <taxon>Actinomycetota</taxon>
        <taxon>Actinomycetes</taxon>
        <taxon>Streptosporangiales</taxon>
        <taxon>Thermomonosporaceae</taxon>
        <taxon>Actinomadura</taxon>
    </lineage>
</organism>
<keyword evidence="2" id="KW-1185">Reference proteome</keyword>
<dbReference type="InterPro" id="IPR011042">
    <property type="entry name" value="6-blade_b-propeller_TolB-like"/>
</dbReference>
<name>A0A939PRP0_9ACTN</name>
<dbReference type="Gene3D" id="2.120.10.30">
    <property type="entry name" value="TolB, C-terminal domain"/>
    <property type="match status" value="1"/>
</dbReference>
<dbReference type="EMBL" id="JAGEOJ010000030">
    <property type="protein sequence ID" value="MBO2454979.1"/>
    <property type="molecule type" value="Genomic_DNA"/>
</dbReference>
<accession>A0A939PRP0</accession>
<dbReference type="RefSeq" id="WP_208263203.1">
    <property type="nucleotide sequence ID" value="NZ_JAGEOJ010000030.1"/>
</dbReference>
<proteinExistence type="predicted"/>
<reference evidence="1" key="1">
    <citation type="submission" date="2021-03" db="EMBL/GenBank/DDBJ databases">
        <authorList>
            <person name="Kanchanasin P."/>
            <person name="Saeng-In P."/>
            <person name="Phongsopitanun W."/>
            <person name="Yuki M."/>
            <person name="Kudo T."/>
            <person name="Ohkuma M."/>
            <person name="Tanasupawat S."/>
        </authorList>
    </citation>
    <scope>NUCLEOTIDE SEQUENCE</scope>
    <source>
        <strain evidence="1">GKU 128</strain>
    </source>
</reference>
<gene>
    <name evidence="1" type="ORF">J4573_48385</name>
</gene>
<evidence type="ECO:0000313" key="1">
    <source>
        <dbReference type="EMBL" id="MBO2454979.1"/>
    </source>
</evidence>
<sequence length="286" mass="31095">MFRQAGGGPDSGRLAAVKLGGSTGAPAVPAPATRSISDLSCVRVYGAAGAGACLTVERGAVAQTYLMLLDGHLKRTQLFPVDGTPSRTQISADGRMVSWTTFIAGETYTNKAMATRTGIFDRKTGRMWRDLEKFKLYRDGTWVTARDLNYWGVTFTRDDDRFYATARTGTTTYLVEGKASTRTMKSLRTNVECPSLSPDGTRLAFKKATGDPARPWRLHILDLATMRETPLAETNSVDDQAAWIDDKTVAYGRIRGSTTDIWSVPADGSGTPRLLLENAFSPAAIH</sequence>
<evidence type="ECO:0000313" key="2">
    <source>
        <dbReference type="Proteomes" id="UP000669179"/>
    </source>
</evidence>
<evidence type="ECO:0008006" key="3">
    <source>
        <dbReference type="Google" id="ProtNLM"/>
    </source>
</evidence>
<dbReference type="SUPFAM" id="SSF82171">
    <property type="entry name" value="DPP6 N-terminal domain-like"/>
    <property type="match status" value="1"/>
</dbReference>
<dbReference type="Proteomes" id="UP000669179">
    <property type="component" value="Unassembled WGS sequence"/>
</dbReference>
<dbReference type="AlphaFoldDB" id="A0A939PRP0"/>
<protein>
    <recommendedName>
        <fullName evidence="3">TolB-like translocation protein</fullName>
    </recommendedName>
</protein>
<comment type="caution">
    <text evidence="1">The sequence shown here is derived from an EMBL/GenBank/DDBJ whole genome shotgun (WGS) entry which is preliminary data.</text>
</comment>